<keyword evidence="3" id="KW-0653">Protein transport</keyword>
<evidence type="ECO:0000256" key="4">
    <source>
        <dbReference type="SAM" id="MobiDB-lite"/>
    </source>
</evidence>
<dbReference type="InterPro" id="IPR032817">
    <property type="entry name" value="Mon2_C"/>
</dbReference>
<dbReference type="GO" id="GO:0015031">
    <property type="term" value="P:protein transport"/>
    <property type="evidence" value="ECO:0007669"/>
    <property type="project" value="UniProtKB-KW"/>
</dbReference>
<dbReference type="GO" id="GO:0005794">
    <property type="term" value="C:Golgi apparatus"/>
    <property type="evidence" value="ECO:0007669"/>
    <property type="project" value="UniProtKB-ARBA"/>
</dbReference>
<reference evidence="8 9" key="1">
    <citation type="journal article" date="2018" name="Mol. Biol. Evol.">
        <title>Broad Genomic Sampling Reveals a Smut Pathogenic Ancestry of the Fungal Clade Ustilaginomycotina.</title>
        <authorList>
            <person name="Kijpornyongpan T."/>
            <person name="Mondo S.J."/>
            <person name="Barry K."/>
            <person name="Sandor L."/>
            <person name="Lee J."/>
            <person name="Lipzen A."/>
            <person name="Pangilinan J."/>
            <person name="LaButti K."/>
            <person name="Hainaut M."/>
            <person name="Henrissat B."/>
            <person name="Grigoriev I.V."/>
            <person name="Spatafora J.W."/>
            <person name="Aime M.C."/>
        </authorList>
    </citation>
    <scope>NUCLEOTIDE SEQUENCE [LARGE SCALE GENOMIC DNA]</scope>
    <source>
        <strain evidence="8 9">MCA 3645</strain>
    </source>
</reference>
<dbReference type="SUPFAM" id="SSF48371">
    <property type="entry name" value="ARM repeat"/>
    <property type="match status" value="1"/>
</dbReference>
<dbReference type="Pfam" id="PF16213">
    <property type="entry name" value="DCB"/>
    <property type="match status" value="1"/>
</dbReference>
<keyword evidence="2" id="KW-0813">Transport</keyword>
<evidence type="ECO:0000313" key="9">
    <source>
        <dbReference type="Proteomes" id="UP000246740"/>
    </source>
</evidence>
<evidence type="ECO:0000256" key="1">
    <source>
        <dbReference type="ARBA" id="ARBA00008144"/>
    </source>
</evidence>
<dbReference type="OrthoDB" id="294853at2759"/>
<dbReference type="FunCoup" id="A0A317XKF7">
    <property type="interactions" value="449"/>
</dbReference>
<dbReference type="STRING" id="1882483.A0A317XKF7"/>
<dbReference type="PANTHER" id="PTHR10663">
    <property type="entry name" value="GUANYL-NUCLEOTIDE EXCHANGE FACTOR"/>
    <property type="match status" value="1"/>
</dbReference>
<organism evidence="8 9">
    <name type="scientific">Testicularia cyperi</name>
    <dbReference type="NCBI Taxonomy" id="1882483"/>
    <lineage>
        <taxon>Eukaryota</taxon>
        <taxon>Fungi</taxon>
        <taxon>Dikarya</taxon>
        <taxon>Basidiomycota</taxon>
        <taxon>Ustilaginomycotina</taxon>
        <taxon>Ustilaginomycetes</taxon>
        <taxon>Ustilaginales</taxon>
        <taxon>Anthracoideaceae</taxon>
        <taxon>Testicularia</taxon>
    </lineage>
</organism>
<feature type="domain" description="Mon2/Sec7/BIG1-like dimerisation and cyclophilin-binding" evidence="7">
    <location>
        <begin position="45"/>
        <end position="221"/>
    </location>
</feature>
<evidence type="ECO:0008006" key="10">
    <source>
        <dbReference type="Google" id="ProtNLM"/>
    </source>
</evidence>
<feature type="region of interest" description="Disordered" evidence="4">
    <location>
        <begin position="853"/>
        <end position="878"/>
    </location>
</feature>
<feature type="domain" description="Mon2 C-terminal" evidence="6">
    <location>
        <begin position="1068"/>
        <end position="1301"/>
    </location>
</feature>
<dbReference type="InterPro" id="IPR032691">
    <property type="entry name" value="Mon2/Sec7/BIG1-like_HUS"/>
</dbReference>
<gene>
    <name evidence="8" type="ORF">BCV70DRAFT_232833</name>
</gene>
<protein>
    <recommendedName>
        <fullName evidence="10">Protein MON2 homolog</fullName>
    </recommendedName>
</protein>
<evidence type="ECO:0000256" key="2">
    <source>
        <dbReference type="ARBA" id="ARBA00022448"/>
    </source>
</evidence>
<dbReference type="Proteomes" id="UP000246740">
    <property type="component" value="Unassembled WGS sequence"/>
</dbReference>
<dbReference type="Pfam" id="PF12783">
    <property type="entry name" value="Sec7-like_HUS"/>
    <property type="match status" value="1"/>
</dbReference>
<evidence type="ECO:0000259" key="7">
    <source>
        <dbReference type="Pfam" id="PF16213"/>
    </source>
</evidence>
<evidence type="ECO:0000259" key="6">
    <source>
        <dbReference type="Pfam" id="PF16206"/>
    </source>
</evidence>
<dbReference type="Pfam" id="PF16206">
    <property type="entry name" value="Mon2_C"/>
    <property type="match status" value="1"/>
</dbReference>
<proteinExistence type="inferred from homology"/>
<comment type="similarity">
    <text evidence="1">Belongs to the MON2 family.</text>
</comment>
<evidence type="ECO:0000313" key="8">
    <source>
        <dbReference type="EMBL" id="PWY98795.1"/>
    </source>
</evidence>
<dbReference type="InterPro" id="IPR016024">
    <property type="entry name" value="ARM-type_fold"/>
</dbReference>
<dbReference type="InParanoid" id="A0A317XKF7"/>
<name>A0A317XKF7_9BASI</name>
<keyword evidence="9" id="KW-1185">Reference proteome</keyword>
<dbReference type="InterPro" id="IPR032629">
    <property type="entry name" value="DCB_dom"/>
</dbReference>
<sequence>MDCRERPKLESRCLLAFSGSHGPPEDSVDLSITDFPLHHHPPHSLLVSELTALSSEAKRKHPEIKQAADAFLARLKSDSESTLTACRTDAGPATEHPLLKPVLLSCDSKLPKVVSLAMGLLQRILLMKLVPDSAIPTIISGLHTLLSPAARTDVDVQLKILQIASALLSSYPSIHDQYLADTLMLGFRLQEGSKVAVVSSTAAATLRQSVMSVFDKVKDEDAVLDAIKDGGEEAAATAPLAAMSVDIPDMAAPVTLFPSSRDAYLLFSDLCSLASGEHAGFLSLASLSRTFSLELIESVLTNHPRLFSIRNSASTPSTHPELLYLLRSKTCPLLIKTLSEPPAFPVYLRLMRILFLLLRQFSADLVLEVEILMSILLRSVSPTAQDLAAHGGSAPSVWQQVLALEVVKSLCSDDVFLRSLWEWFDAGSSSTDASAKIFAKLIESLQSVVMNGEKLFAKDSSMNHVQLNPGLSSAHESPRRSRIRQSFDRSYSGLVEAAAGVASAAMSGVFSSSESQGTEILSSSSSPAVQIIDQLDKSDPPSANSTALPRTYPQLLALQSFLFLTQSMAAYALPIYSKFVNARPADAAAAPAAMQGRDLAALAKESDRVGLTTTVAMLRHCSVTICDVLARYLRVRCTDAIFEETLLALRNLTNATGALGLLEQRNVILLQFITLSVPGWDANSTVSLHTLTADPDTVSNRNLACLRALIQVVYYLSGSLGSFWAPVLSGICSAQFLVSSADNAVNRRGLSTLLEAADDEAKNEIGRGGQATLSTLTHTTGNTFDIRTGKTQLQLLNPSDLQLSRIDAQILEVFQNTTALDATALTDFLTALCHVCGASLEAVNLTQSDSQSSELESLASPRSSGFHGTPSKNRNRTASRTNEDVAFFPLAALELVAELNIRRLCRSDSTDNWMLIVSQLTDILVRPSVTSSWRVQAARVINAVLISTMAQDVHCVNDEEHRRLQGQVFSCFERICILEQRRTTNVDIDIRRMSIEKLNKVLETFGHSLLHGWEAVFSICSAACAPPSEFELSNADTSPMSKLSQSTQKALPGLIKAAFACLQLLCSDFLPQLTVMQLRICISTLKGFSRQQEEVNVSLTANGCLWAVTAEMASRKNLLESASNENATKDLSQGSDLWLFLLQCLLDVSQDSRSEVRNGSISSLFRVLQQYGETLDVNTWVQICNIILFPLIESLEAMTTHSDQLSTDVDYTRHREEKDRTAQLLGHLPSHAKQWQESHGLALTQSGQVVRDFLVSKLVNADAGDFERIWDKLLVLSRRAFLHGTSDVAHAAILCLTCCLEADVVSVVALSDELTAIDVSHPLVKAWLAAWESWVKIGQTVGMKAEPEHGQKAEPTPAFTQKNLVAYVQVFDSLYRVIKSVFDAKQADKLLRCLAYCLSYTESPDQVNDAEKMTALQDAARSTARLIREIPGTSALALADLAAACSLAYQPAANASSTRAEDKPKPPTFVALSRSSMYEASEFFAQSSMDPTLYREGALRALLVALSAPIRLKYHGPDLLLSSGRVPTAPQPLWQQATIVFCRIVSLVCPRLGSEELAVGTADVADFWTSVVEVIEIALLADPKSSNTQERQHRELDERFGLTLLSTLELSILPHLGSDAVSDGLLTRIATSLVQASRQYSLENEEDDIPGNFASGSGRMDDITPIASERLNYWYFDLLFLSSSKGFAFSQGKVPESDSDTEKRYRRLASVFIPHLSLRATQVLSSYTQDAALRGMMPLPRIRNEEVNYVLTRLIDLQLWPGSFSTPRSQPEQSESIWRDSPRAHLFGAYKDLVALLHLRASPGSTPITASAGTSLPSILPEDGSFERELQKHGLQLGLVGRHSNPLLGSADSIAVTASHKHPAVFEPRDLAYKALSLIGTELGVLTS</sequence>
<accession>A0A317XKF7</accession>
<feature type="domain" description="Mon2/Sec7/BIG1-like HUS" evidence="5">
    <location>
        <begin position="260"/>
        <end position="430"/>
    </location>
</feature>
<evidence type="ECO:0000259" key="5">
    <source>
        <dbReference type="Pfam" id="PF12783"/>
    </source>
</evidence>
<dbReference type="EMBL" id="KZ819197">
    <property type="protein sequence ID" value="PWY98795.1"/>
    <property type="molecule type" value="Genomic_DNA"/>
</dbReference>
<evidence type="ECO:0000256" key="3">
    <source>
        <dbReference type="ARBA" id="ARBA00022927"/>
    </source>
</evidence>
<dbReference type="PANTHER" id="PTHR10663:SF333">
    <property type="entry name" value="PROTEIN MON2 HOMOLOG"/>
    <property type="match status" value="1"/>
</dbReference>